<proteinExistence type="predicted"/>
<organism evidence="1 2">
    <name type="scientific">Potamilus streckersoni</name>
    <dbReference type="NCBI Taxonomy" id="2493646"/>
    <lineage>
        <taxon>Eukaryota</taxon>
        <taxon>Metazoa</taxon>
        <taxon>Spiralia</taxon>
        <taxon>Lophotrochozoa</taxon>
        <taxon>Mollusca</taxon>
        <taxon>Bivalvia</taxon>
        <taxon>Autobranchia</taxon>
        <taxon>Heteroconchia</taxon>
        <taxon>Palaeoheterodonta</taxon>
        <taxon>Unionida</taxon>
        <taxon>Unionoidea</taxon>
        <taxon>Unionidae</taxon>
        <taxon>Ambleminae</taxon>
        <taxon>Lampsilini</taxon>
        <taxon>Potamilus</taxon>
    </lineage>
</organism>
<protein>
    <submittedName>
        <fullName evidence="1">Uncharacterized protein</fullName>
    </submittedName>
</protein>
<gene>
    <name evidence="1" type="ORF">CHS0354_017335</name>
</gene>
<keyword evidence="2" id="KW-1185">Reference proteome</keyword>
<name>A0AAE0W7U0_9BIVA</name>
<reference evidence="1" key="1">
    <citation type="journal article" date="2021" name="Genome Biol. Evol.">
        <title>A High-Quality Reference Genome for a Parasitic Bivalve with Doubly Uniparental Inheritance (Bivalvia: Unionida).</title>
        <authorList>
            <person name="Smith C.H."/>
        </authorList>
    </citation>
    <scope>NUCLEOTIDE SEQUENCE</scope>
    <source>
        <strain evidence="1">CHS0354</strain>
    </source>
</reference>
<dbReference type="Proteomes" id="UP001195483">
    <property type="component" value="Unassembled WGS sequence"/>
</dbReference>
<reference evidence="1" key="3">
    <citation type="submission" date="2023-05" db="EMBL/GenBank/DDBJ databases">
        <authorList>
            <person name="Smith C.H."/>
        </authorList>
    </citation>
    <scope>NUCLEOTIDE SEQUENCE</scope>
    <source>
        <strain evidence="1">CHS0354</strain>
        <tissue evidence="1">Mantle</tissue>
    </source>
</reference>
<sequence>MVPGLGEEECKERLWLEQSNEIIGYTNKDLSYVPEMIYCEESVEDLIIEKMGLHEHAAICKTVPGKRLSDEYDMIISEIFYNLVKITFSTQKRLFCENFRFFLLANAQSLFDANDATHKSSVYTV</sequence>
<accession>A0AAE0W7U0</accession>
<dbReference type="EMBL" id="JAEAOA010001069">
    <property type="protein sequence ID" value="KAK3603617.1"/>
    <property type="molecule type" value="Genomic_DNA"/>
</dbReference>
<reference evidence="1" key="2">
    <citation type="journal article" date="2021" name="Genome Biol. Evol.">
        <title>Developing a high-quality reference genome for a parasitic bivalve with doubly uniparental inheritance (Bivalvia: Unionida).</title>
        <authorList>
            <person name="Smith C.H."/>
        </authorList>
    </citation>
    <scope>NUCLEOTIDE SEQUENCE</scope>
    <source>
        <strain evidence="1">CHS0354</strain>
        <tissue evidence="1">Mantle</tissue>
    </source>
</reference>
<dbReference type="AlphaFoldDB" id="A0AAE0W7U0"/>
<evidence type="ECO:0000313" key="1">
    <source>
        <dbReference type="EMBL" id="KAK3603617.1"/>
    </source>
</evidence>
<evidence type="ECO:0000313" key="2">
    <source>
        <dbReference type="Proteomes" id="UP001195483"/>
    </source>
</evidence>
<comment type="caution">
    <text evidence="1">The sequence shown here is derived from an EMBL/GenBank/DDBJ whole genome shotgun (WGS) entry which is preliminary data.</text>
</comment>